<keyword evidence="2" id="KW-1185">Reference proteome</keyword>
<feature type="compositionally biased region" description="Low complexity" evidence="1">
    <location>
        <begin position="30"/>
        <end position="45"/>
    </location>
</feature>
<name>A0A8B7PWH5_HIPAR</name>
<dbReference type="GeneID" id="109372264"/>
<evidence type="ECO:0000256" key="1">
    <source>
        <dbReference type="SAM" id="MobiDB-lite"/>
    </source>
</evidence>
<dbReference type="KEGG" id="hai:109372264"/>
<sequence length="184" mass="18975">MEGGRRGCGACSGLERQQWGLRRLCLLAASPSPSPVSESVGSASPCNAAPPKTGGRTPRPSLPDSANSNDRFQSPLGREPRGRHLRRLTGLHSNCPALQRARADWGCSERAANCPLSPTSAGPPSAPPPRRGAIPGTPHWRARSGSPPPATAGRLDVGAEQGSTAEEDIALGPPAPPSGLGLRH</sequence>
<organism evidence="2 3">
    <name type="scientific">Hipposideros armiger</name>
    <name type="common">Great Himalayan leaf-nosed bat</name>
    <dbReference type="NCBI Taxonomy" id="186990"/>
    <lineage>
        <taxon>Eukaryota</taxon>
        <taxon>Metazoa</taxon>
        <taxon>Chordata</taxon>
        <taxon>Craniata</taxon>
        <taxon>Vertebrata</taxon>
        <taxon>Euteleostomi</taxon>
        <taxon>Mammalia</taxon>
        <taxon>Eutheria</taxon>
        <taxon>Laurasiatheria</taxon>
        <taxon>Chiroptera</taxon>
        <taxon>Yinpterochiroptera</taxon>
        <taxon>Rhinolophoidea</taxon>
        <taxon>Hipposideridae</taxon>
        <taxon>Hipposideros</taxon>
    </lineage>
</organism>
<dbReference type="Proteomes" id="UP000694851">
    <property type="component" value="Unplaced"/>
</dbReference>
<dbReference type="AlphaFoldDB" id="A0A8B7PWH5"/>
<feature type="region of interest" description="Disordered" evidence="1">
    <location>
        <begin position="30"/>
        <end position="94"/>
    </location>
</feature>
<proteinExistence type="predicted"/>
<protein>
    <submittedName>
        <fullName evidence="3">CDC42 small effector protein 1 isoform X1</fullName>
    </submittedName>
</protein>
<accession>A0A8B7PWH5</accession>
<evidence type="ECO:0000313" key="2">
    <source>
        <dbReference type="Proteomes" id="UP000694851"/>
    </source>
</evidence>
<feature type="region of interest" description="Disordered" evidence="1">
    <location>
        <begin position="116"/>
        <end position="184"/>
    </location>
</feature>
<evidence type="ECO:0000313" key="3">
    <source>
        <dbReference type="RefSeq" id="XP_019480830.1"/>
    </source>
</evidence>
<dbReference type="CTD" id="56882"/>
<gene>
    <name evidence="3" type="primary">CDC42SE1</name>
</gene>
<reference evidence="3" key="1">
    <citation type="submission" date="2025-08" db="UniProtKB">
        <authorList>
            <consortium name="RefSeq"/>
        </authorList>
    </citation>
    <scope>IDENTIFICATION</scope>
    <source>
        <tissue evidence="3">Muscle</tissue>
    </source>
</reference>
<dbReference type="RefSeq" id="XP_019480830.1">
    <property type="nucleotide sequence ID" value="XM_019625285.1"/>
</dbReference>